<dbReference type="RefSeq" id="WP_273631818.1">
    <property type="nucleotide sequence ID" value="NZ_CP117167.1"/>
</dbReference>
<dbReference type="Pfam" id="PF13481">
    <property type="entry name" value="AAA_25"/>
    <property type="match status" value="1"/>
</dbReference>
<evidence type="ECO:0000313" key="1">
    <source>
        <dbReference type="EMBL" id="WCT13508.1"/>
    </source>
</evidence>
<dbReference type="SUPFAM" id="SSF52540">
    <property type="entry name" value="P-loop containing nucleoside triphosphate hydrolases"/>
    <property type="match status" value="1"/>
</dbReference>
<dbReference type="Proteomes" id="UP001216139">
    <property type="component" value="Chromosome"/>
</dbReference>
<accession>A0ABY7TCS5</accession>
<protein>
    <submittedName>
        <fullName evidence="1">AAA family ATPase</fullName>
    </submittedName>
</protein>
<sequence>MKINAEELQRQSLELLAEQQQPENNDDVLLVRRVNHWMEQASLRSIPLMLFGKFWHQGEVCILYADSNLGKSIVAVQIADAISRGTGVYPFDVEAPAQPVLYCDFELTDKQFEARYSVNFTNHYEFSPNFYRAELNPELEIPEGFADFDEYLNYALERAVLQTNARVLIIDNLTYLRSETEQAKDALPLMKQLKALKNKHDLSILVLAHTPKRDLTQAITRNDLQGSKMLMNFCDSAFTIGESNADSSLRYLKQIKQRNTEQVYGESNVCLCQIDKPFNFLQYEFVSFGEEWQQLLRKKGEADESLIADVMALKQKNYSLREIGRALGISHQKADRIIKAHTQQL</sequence>
<name>A0ABY7TCS5_9SPHI</name>
<reference evidence="1 2" key="1">
    <citation type="submission" date="2023-02" db="EMBL/GenBank/DDBJ databases">
        <title>Genome sequence of Mucilaginibacter jinjuensis strain KACC 16571.</title>
        <authorList>
            <person name="Kim S."/>
            <person name="Heo J."/>
            <person name="Kwon S.-W."/>
        </authorList>
    </citation>
    <scope>NUCLEOTIDE SEQUENCE [LARGE SCALE GENOMIC DNA]</scope>
    <source>
        <strain evidence="1 2">KACC 16571</strain>
    </source>
</reference>
<organism evidence="1 2">
    <name type="scientific">Mucilaginibacter jinjuensis</name>
    <dbReference type="NCBI Taxonomy" id="1176721"/>
    <lineage>
        <taxon>Bacteria</taxon>
        <taxon>Pseudomonadati</taxon>
        <taxon>Bacteroidota</taxon>
        <taxon>Sphingobacteriia</taxon>
        <taxon>Sphingobacteriales</taxon>
        <taxon>Sphingobacteriaceae</taxon>
        <taxon>Mucilaginibacter</taxon>
    </lineage>
</organism>
<keyword evidence="2" id="KW-1185">Reference proteome</keyword>
<gene>
    <name evidence="1" type="ORF">PQO05_06110</name>
</gene>
<dbReference type="InterPro" id="IPR027417">
    <property type="entry name" value="P-loop_NTPase"/>
</dbReference>
<evidence type="ECO:0000313" key="2">
    <source>
        <dbReference type="Proteomes" id="UP001216139"/>
    </source>
</evidence>
<proteinExistence type="predicted"/>
<dbReference type="EMBL" id="CP117167">
    <property type="protein sequence ID" value="WCT13508.1"/>
    <property type="molecule type" value="Genomic_DNA"/>
</dbReference>
<dbReference type="Gene3D" id="3.40.50.300">
    <property type="entry name" value="P-loop containing nucleotide triphosphate hydrolases"/>
    <property type="match status" value="1"/>
</dbReference>